<accession>A0A3G5A690</accession>
<sequence>MAFDNLSFLVANIIYGYCNMIEKSCSGCSGSNNNDCCDSIAYIECQIVKINKKIKRIIGVLGTQNERIIALEAKVGSIQMQLNDLIKVVATQKDEIAVLTERVNILAGEVFDLIVTTGIQATQIFALTGPPRGQFMVTLNGPATPFNPDPLPLSFDPLPPPAVNIVRSPDALSLFIFTSMGSLISSSGIYQCYYSLDVTNATPGVLIFYNVLIVVNGATLFTSRTSQNTINNNLQSNPQIMIQVPPPDEGSATLQIQLLTTMALTPDAVNSVVLPSSYINLLKISN</sequence>
<proteinExistence type="predicted"/>
<organism evidence="1">
    <name type="scientific">Harvfovirus sp</name>
    <dbReference type="NCBI Taxonomy" id="2487768"/>
    <lineage>
        <taxon>Viruses</taxon>
        <taxon>Varidnaviria</taxon>
        <taxon>Bamfordvirae</taxon>
        <taxon>Nucleocytoviricota</taxon>
        <taxon>Megaviricetes</taxon>
        <taxon>Imitervirales</taxon>
        <taxon>Mimiviridae</taxon>
        <taxon>Klosneuvirinae</taxon>
    </lineage>
</organism>
<name>A0A3G5A690_9VIRU</name>
<gene>
    <name evidence="1" type="ORF">Harvfovirus59_6</name>
</gene>
<reference evidence="1" key="1">
    <citation type="submission" date="2018-10" db="EMBL/GenBank/DDBJ databases">
        <title>Hidden diversity of soil giant viruses.</title>
        <authorList>
            <person name="Schulz F."/>
            <person name="Alteio L."/>
            <person name="Goudeau D."/>
            <person name="Ryan E.M."/>
            <person name="Malmstrom R.R."/>
            <person name="Blanchard J."/>
            <person name="Woyke T."/>
        </authorList>
    </citation>
    <scope>NUCLEOTIDE SEQUENCE</scope>
    <source>
        <strain evidence="1">HAV1</strain>
    </source>
</reference>
<protein>
    <submittedName>
        <fullName evidence="1">Uncharacterized protein</fullName>
    </submittedName>
</protein>
<dbReference type="EMBL" id="MK072301">
    <property type="protein sequence ID" value="AYV81761.1"/>
    <property type="molecule type" value="Genomic_DNA"/>
</dbReference>
<evidence type="ECO:0000313" key="1">
    <source>
        <dbReference type="EMBL" id="AYV81761.1"/>
    </source>
</evidence>